<comment type="caution">
    <text evidence="1">The sequence shown here is derived from an EMBL/GenBank/DDBJ whole genome shotgun (WGS) entry which is preliminary data.</text>
</comment>
<gene>
    <name evidence="1" type="ORF">DPMN_081189</name>
</gene>
<dbReference type="EMBL" id="JAIWYP010000016">
    <property type="protein sequence ID" value="KAH3693749.1"/>
    <property type="molecule type" value="Genomic_DNA"/>
</dbReference>
<dbReference type="Proteomes" id="UP000828390">
    <property type="component" value="Unassembled WGS sequence"/>
</dbReference>
<name>A0A9D3Y867_DREPO</name>
<proteinExistence type="predicted"/>
<protein>
    <submittedName>
        <fullName evidence="1">Uncharacterized protein</fullName>
    </submittedName>
</protein>
<organism evidence="1 2">
    <name type="scientific">Dreissena polymorpha</name>
    <name type="common">Zebra mussel</name>
    <name type="synonym">Mytilus polymorpha</name>
    <dbReference type="NCBI Taxonomy" id="45954"/>
    <lineage>
        <taxon>Eukaryota</taxon>
        <taxon>Metazoa</taxon>
        <taxon>Spiralia</taxon>
        <taxon>Lophotrochozoa</taxon>
        <taxon>Mollusca</taxon>
        <taxon>Bivalvia</taxon>
        <taxon>Autobranchia</taxon>
        <taxon>Heteroconchia</taxon>
        <taxon>Euheterodonta</taxon>
        <taxon>Imparidentia</taxon>
        <taxon>Neoheterodontei</taxon>
        <taxon>Myida</taxon>
        <taxon>Dreissenoidea</taxon>
        <taxon>Dreissenidae</taxon>
        <taxon>Dreissena</taxon>
    </lineage>
</organism>
<evidence type="ECO:0000313" key="2">
    <source>
        <dbReference type="Proteomes" id="UP000828390"/>
    </source>
</evidence>
<sequence length="55" mass="5991">MPELNPHRLSSLPVHAKTRTTRLVYVPSSLGSVQIEGKVTTLPPTLLKKAAGQDR</sequence>
<evidence type="ECO:0000313" key="1">
    <source>
        <dbReference type="EMBL" id="KAH3693749.1"/>
    </source>
</evidence>
<reference evidence="1" key="1">
    <citation type="journal article" date="2019" name="bioRxiv">
        <title>The Genome of the Zebra Mussel, Dreissena polymorpha: A Resource for Invasive Species Research.</title>
        <authorList>
            <person name="McCartney M.A."/>
            <person name="Auch B."/>
            <person name="Kono T."/>
            <person name="Mallez S."/>
            <person name="Zhang Y."/>
            <person name="Obille A."/>
            <person name="Becker A."/>
            <person name="Abrahante J.E."/>
            <person name="Garbe J."/>
            <person name="Badalamenti J.P."/>
            <person name="Herman A."/>
            <person name="Mangelson H."/>
            <person name="Liachko I."/>
            <person name="Sullivan S."/>
            <person name="Sone E.D."/>
            <person name="Koren S."/>
            <person name="Silverstein K.A.T."/>
            <person name="Beckman K.B."/>
            <person name="Gohl D.M."/>
        </authorList>
    </citation>
    <scope>NUCLEOTIDE SEQUENCE</scope>
    <source>
        <strain evidence="1">Duluth1</strain>
        <tissue evidence="1">Whole animal</tissue>
    </source>
</reference>
<keyword evidence="2" id="KW-1185">Reference proteome</keyword>
<reference evidence="1" key="2">
    <citation type="submission" date="2020-11" db="EMBL/GenBank/DDBJ databases">
        <authorList>
            <person name="McCartney M.A."/>
            <person name="Auch B."/>
            <person name="Kono T."/>
            <person name="Mallez S."/>
            <person name="Becker A."/>
            <person name="Gohl D.M."/>
            <person name="Silverstein K.A.T."/>
            <person name="Koren S."/>
            <person name="Bechman K.B."/>
            <person name="Herman A."/>
            <person name="Abrahante J.E."/>
            <person name="Garbe J."/>
        </authorList>
    </citation>
    <scope>NUCLEOTIDE SEQUENCE</scope>
    <source>
        <strain evidence="1">Duluth1</strain>
        <tissue evidence="1">Whole animal</tissue>
    </source>
</reference>
<dbReference type="AlphaFoldDB" id="A0A9D3Y867"/>
<accession>A0A9D3Y867</accession>